<feature type="signal peptide" evidence="1">
    <location>
        <begin position="1"/>
        <end position="16"/>
    </location>
</feature>
<proteinExistence type="predicted"/>
<comment type="caution">
    <text evidence="3">The sequence shown here is derived from an EMBL/GenBank/DDBJ whole genome shotgun (WGS) entry which is preliminary data.</text>
</comment>
<dbReference type="Pfam" id="PF12697">
    <property type="entry name" value="Abhydrolase_6"/>
    <property type="match status" value="1"/>
</dbReference>
<organism evidence="3 4">
    <name type="scientific">Tolypocladium ophioglossoides (strain CBS 100239)</name>
    <name type="common">Snaketongue truffleclub</name>
    <name type="synonym">Elaphocordyceps ophioglossoides</name>
    <dbReference type="NCBI Taxonomy" id="1163406"/>
    <lineage>
        <taxon>Eukaryota</taxon>
        <taxon>Fungi</taxon>
        <taxon>Dikarya</taxon>
        <taxon>Ascomycota</taxon>
        <taxon>Pezizomycotina</taxon>
        <taxon>Sordariomycetes</taxon>
        <taxon>Hypocreomycetidae</taxon>
        <taxon>Hypocreales</taxon>
        <taxon>Ophiocordycipitaceae</taxon>
        <taxon>Tolypocladium</taxon>
    </lineage>
</organism>
<evidence type="ECO:0000313" key="4">
    <source>
        <dbReference type="Proteomes" id="UP000036947"/>
    </source>
</evidence>
<keyword evidence="1" id="KW-0732">Signal</keyword>
<dbReference type="STRING" id="1163406.A0A0L0MY96"/>
<dbReference type="InterPro" id="IPR000073">
    <property type="entry name" value="AB_hydrolase_1"/>
</dbReference>
<dbReference type="InterPro" id="IPR029058">
    <property type="entry name" value="AB_hydrolase_fold"/>
</dbReference>
<name>A0A0L0MY96_TOLOC</name>
<evidence type="ECO:0000256" key="1">
    <source>
        <dbReference type="SAM" id="SignalP"/>
    </source>
</evidence>
<evidence type="ECO:0000313" key="3">
    <source>
        <dbReference type="EMBL" id="KND86764.1"/>
    </source>
</evidence>
<accession>A0A0L0MY96</accession>
<dbReference type="Proteomes" id="UP000036947">
    <property type="component" value="Unassembled WGS sequence"/>
</dbReference>
<protein>
    <recommendedName>
        <fullName evidence="2">AB hydrolase-1 domain-containing protein</fullName>
    </recommendedName>
</protein>
<gene>
    <name evidence="3" type="ORF">TOPH_08614</name>
</gene>
<evidence type="ECO:0000259" key="2">
    <source>
        <dbReference type="Pfam" id="PF12697"/>
    </source>
</evidence>
<feature type="chain" id="PRO_5005544660" description="AB hydrolase-1 domain-containing protein" evidence="1">
    <location>
        <begin position="17"/>
        <end position="395"/>
    </location>
</feature>
<dbReference type="Gene3D" id="3.40.50.1820">
    <property type="entry name" value="alpha/beta hydrolase"/>
    <property type="match status" value="1"/>
</dbReference>
<sequence>MFKPAILLTLAAAVAAKYCQNITVPINISARNGLFNIDPPRTEIEVTNFFLNFSKENSNYTQSVTDGVSPMEERRQSAAGVSADAGMQYKTIKGDYQLAATYCEPDSGPGDALQILTHGVGFDRSYWDFPFDNYKYSYVNKAIDRGYSTLSWDRLGIGHSSHGDPVSEIQIFLEIAALKKLTQQVKDGEIRCTKHKFKKIVHLGHSFGSAITFALTNMYPAISDAIVLTGFSQVSSFIGLFALGGNFAPVREIPALKDQYVDGYVAPKTSIGMHINFFSPGDFDPRMLEAATATGQPAAVGELLTVGSTGSTSEFGGPVLVITGERDVPFCGGDCNNTMIIHGSAPNLIEMSKISFKKASVFNATIVPGAGHGLNFQYSSVFTYKAILDFLKSHL</sequence>
<reference evidence="3 4" key="1">
    <citation type="journal article" date="2015" name="BMC Genomics">
        <title>The genome of the truffle-parasite Tolypocladium ophioglossoides and the evolution of antifungal peptaibiotics.</title>
        <authorList>
            <person name="Quandt C.A."/>
            <person name="Bushley K.E."/>
            <person name="Spatafora J.W."/>
        </authorList>
    </citation>
    <scope>NUCLEOTIDE SEQUENCE [LARGE SCALE GENOMIC DNA]</scope>
    <source>
        <strain evidence="3 4">CBS 100239</strain>
    </source>
</reference>
<dbReference type="SUPFAM" id="SSF53474">
    <property type="entry name" value="alpha/beta-Hydrolases"/>
    <property type="match status" value="1"/>
</dbReference>
<dbReference type="AlphaFoldDB" id="A0A0L0MY96"/>
<feature type="domain" description="AB hydrolase-1" evidence="2">
    <location>
        <begin position="115"/>
        <end position="376"/>
    </location>
</feature>
<dbReference type="OrthoDB" id="190201at2759"/>
<dbReference type="EMBL" id="LFRF01000049">
    <property type="protein sequence ID" value="KND86764.1"/>
    <property type="molecule type" value="Genomic_DNA"/>
</dbReference>
<keyword evidence="4" id="KW-1185">Reference proteome</keyword>